<name>A0ABR7IKP9_9FIRM</name>
<dbReference type="RefSeq" id="WP_186995371.1">
    <property type="nucleotide sequence ID" value="NZ_JACOQG010000025.1"/>
</dbReference>
<dbReference type="InterPro" id="IPR000326">
    <property type="entry name" value="PAP2/HPO"/>
</dbReference>
<dbReference type="InterPro" id="IPR036938">
    <property type="entry name" value="PAP2/HPO_sf"/>
</dbReference>
<evidence type="ECO:0000313" key="3">
    <source>
        <dbReference type="EMBL" id="MBC5780601.1"/>
    </source>
</evidence>
<dbReference type="Pfam" id="PF01569">
    <property type="entry name" value="PAP2"/>
    <property type="match status" value="1"/>
</dbReference>
<feature type="transmembrane region" description="Helical" evidence="1">
    <location>
        <begin position="291"/>
        <end position="313"/>
    </location>
</feature>
<gene>
    <name evidence="3" type="ORF">H8Z82_13270</name>
</gene>
<keyword evidence="1" id="KW-0472">Membrane</keyword>
<feature type="transmembrane region" description="Helical" evidence="1">
    <location>
        <begin position="153"/>
        <end position="170"/>
    </location>
</feature>
<evidence type="ECO:0000259" key="2">
    <source>
        <dbReference type="SMART" id="SM00014"/>
    </source>
</evidence>
<accession>A0ABR7IKP9</accession>
<reference evidence="3 4" key="1">
    <citation type="submission" date="2020-08" db="EMBL/GenBank/DDBJ databases">
        <title>Genome public.</title>
        <authorList>
            <person name="Liu C."/>
            <person name="Sun Q."/>
        </authorList>
    </citation>
    <scope>NUCLEOTIDE SEQUENCE [LARGE SCALE GENOMIC DNA]</scope>
    <source>
        <strain evidence="3 4">M29</strain>
    </source>
</reference>
<dbReference type="PANTHER" id="PTHR14969">
    <property type="entry name" value="SPHINGOSINE-1-PHOSPHATE PHOSPHOHYDROLASE"/>
    <property type="match status" value="1"/>
</dbReference>
<keyword evidence="4" id="KW-1185">Reference proteome</keyword>
<feature type="transmembrane region" description="Helical" evidence="1">
    <location>
        <begin position="254"/>
        <end position="271"/>
    </location>
</feature>
<feature type="transmembrane region" description="Helical" evidence="1">
    <location>
        <begin position="126"/>
        <end position="147"/>
    </location>
</feature>
<protein>
    <submittedName>
        <fullName evidence="3">Phosphatase PAP2 family protein</fullName>
    </submittedName>
</protein>
<dbReference type="Proteomes" id="UP000649826">
    <property type="component" value="Unassembled WGS sequence"/>
</dbReference>
<evidence type="ECO:0000313" key="4">
    <source>
        <dbReference type="Proteomes" id="UP000649826"/>
    </source>
</evidence>
<sequence length="329" mass="37112">MDIEYLLYLQQFRETVGSILTPLMNAVTKLSAGFLPIAMMCMIYWAFDRKAGRKILAGLGGGLFINGFLKLTFCVYRPWIRDTRILPYGDSKTAATGYSFPSGHTTRATAMFGGSGLWFMKKRHSVVAGLLFVLVFLTMFSRNYLGVHTPQDVLVGFISTAVMMYLTGWLELWSEKDKKRDLMILVAGLLICIAAVLYYEYKPYPLDYLPDGSLLVDPAKMRGDAYEGVGFIASFVICRILEKRQLDFDRISQKLRLFISIFALIPLYWWINTGCPYIIEEISRSLGKFLRFGLGIIYIMVLVPGAVVLAGTLTNRGSDKVTREKQGQP</sequence>
<dbReference type="SUPFAM" id="SSF48317">
    <property type="entry name" value="Acid phosphatase/Vanadium-dependent haloperoxidase"/>
    <property type="match status" value="1"/>
</dbReference>
<dbReference type="SMART" id="SM00014">
    <property type="entry name" value="acidPPc"/>
    <property type="match status" value="1"/>
</dbReference>
<dbReference type="CDD" id="cd01610">
    <property type="entry name" value="PAP2_like"/>
    <property type="match status" value="1"/>
</dbReference>
<organism evidence="3 4">
    <name type="scientific">Blautia difficilis</name>
    <dbReference type="NCBI Taxonomy" id="2763027"/>
    <lineage>
        <taxon>Bacteria</taxon>
        <taxon>Bacillati</taxon>
        <taxon>Bacillota</taxon>
        <taxon>Clostridia</taxon>
        <taxon>Lachnospirales</taxon>
        <taxon>Lachnospiraceae</taxon>
        <taxon>Blautia</taxon>
    </lineage>
</organism>
<dbReference type="PANTHER" id="PTHR14969:SF13">
    <property type="entry name" value="AT30094P"/>
    <property type="match status" value="1"/>
</dbReference>
<comment type="caution">
    <text evidence="3">The sequence shown here is derived from an EMBL/GenBank/DDBJ whole genome shotgun (WGS) entry which is preliminary data.</text>
</comment>
<keyword evidence="1" id="KW-1133">Transmembrane helix</keyword>
<feature type="transmembrane region" description="Helical" evidence="1">
    <location>
        <begin position="182"/>
        <end position="201"/>
    </location>
</feature>
<feature type="domain" description="Phosphatidic acid phosphatase type 2/haloperoxidase" evidence="2">
    <location>
        <begin position="52"/>
        <end position="168"/>
    </location>
</feature>
<proteinExistence type="predicted"/>
<evidence type="ECO:0000256" key="1">
    <source>
        <dbReference type="SAM" id="Phobius"/>
    </source>
</evidence>
<dbReference type="EMBL" id="JACOQG010000025">
    <property type="protein sequence ID" value="MBC5780601.1"/>
    <property type="molecule type" value="Genomic_DNA"/>
</dbReference>
<keyword evidence="1" id="KW-0812">Transmembrane</keyword>
<dbReference type="Gene3D" id="1.20.144.10">
    <property type="entry name" value="Phosphatidic acid phosphatase type 2/haloperoxidase"/>
    <property type="match status" value="1"/>
</dbReference>